<feature type="coiled-coil region" evidence="1">
    <location>
        <begin position="132"/>
        <end position="177"/>
    </location>
</feature>
<dbReference type="Ensembl" id="ENSNNAT00000012181.1">
    <property type="protein sequence ID" value="ENSNNAP00000011647.1"/>
    <property type="gene ID" value="ENSNNAG00000007636.1"/>
</dbReference>
<proteinExistence type="predicted"/>
<evidence type="ECO:0000259" key="2">
    <source>
        <dbReference type="PROSITE" id="PS51035"/>
    </source>
</evidence>
<reference evidence="3" key="2">
    <citation type="submission" date="2025-09" db="UniProtKB">
        <authorList>
            <consortium name="Ensembl"/>
        </authorList>
    </citation>
    <scope>IDENTIFICATION</scope>
</reference>
<name>A0A8C6XB91_NAJNA</name>
<feature type="domain" description="BAG" evidence="2">
    <location>
        <begin position="459"/>
        <end position="487"/>
    </location>
</feature>
<dbReference type="InterPro" id="IPR038807">
    <property type="entry name" value="CCDC150"/>
</dbReference>
<evidence type="ECO:0000313" key="4">
    <source>
        <dbReference type="Proteomes" id="UP000694559"/>
    </source>
</evidence>
<evidence type="ECO:0000313" key="3">
    <source>
        <dbReference type="Ensembl" id="ENSNNAP00000011647.1"/>
    </source>
</evidence>
<organism evidence="3 4">
    <name type="scientific">Naja naja</name>
    <name type="common">Indian cobra</name>
    <dbReference type="NCBI Taxonomy" id="35670"/>
    <lineage>
        <taxon>Eukaryota</taxon>
        <taxon>Metazoa</taxon>
        <taxon>Chordata</taxon>
        <taxon>Craniata</taxon>
        <taxon>Vertebrata</taxon>
        <taxon>Euteleostomi</taxon>
        <taxon>Lepidosauria</taxon>
        <taxon>Squamata</taxon>
        <taxon>Bifurcata</taxon>
        <taxon>Unidentata</taxon>
        <taxon>Episquamata</taxon>
        <taxon>Toxicofera</taxon>
        <taxon>Serpentes</taxon>
        <taxon>Colubroidea</taxon>
        <taxon>Elapidae</taxon>
        <taxon>Elapinae</taxon>
        <taxon>Naja</taxon>
    </lineage>
</organism>
<gene>
    <name evidence="3" type="primary">CCDC150</name>
</gene>
<evidence type="ECO:0000256" key="1">
    <source>
        <dbReference type="SAM" id="Coils"/>
    </source>
</evidence>
<dbReference type="OrthoDB" id="416454at2759"/>
<dbReference type="GO" id="GO:0051087">
    <property type="term" value="F:protein-folding chaperone binding"/>
    <property type="evidence" value="ECO:0007669"/>
    <property type="project" value="InterPro"/>
</dbReference>
<protein>
    <submittedName>
        <fullName evidence="3">Coiled-coil domain containing 150</fullName>
    </submittedName>
</protein>
<reference evidence="3" key="1">
    <citation type="submission" date="2025-08" db="UniProtKB">
        <authorList>
            <consortium name="Ensembl"/>
        </authorList>
    </citation>
    <scope>IDENTIFICATION</scope>
</reference>
<dbReference type="Proteomes" id="UP000694559">
    <property type="component" value="Unplaced"/>
</dbReference>
<dbReference type="GeneTree" id="ENSGT00390000005285"/>
<dbReference type="AlphaFoldDB" id="A0A8C6XB91"/>
<keyword evidence="4" id="KW-1185">Reference proteome</keyword>
<feature type="coiled-coil region" evidence="1">
    <location>
        <begin position="206"/>
        <end position="335"/>
    </location>
</feature>
<dbReference type="PROSITE" id="PS51035">
    <property type="entry name" value="BAG"/>
    <property type="match status" value="1"/>
</dbReference>
<dbReference type="InterPro" id="IPR003103">
    <property type="entry name" value="BAG_domain"/>
</dbReference>
<feature type="coiled-coil region" evidence="1">
    <location>
        <begin position="361"/>
        <end position="510"/>
    </location>
</feature>
<keyword evidence="1" id="KW-0175">Coiled coil</keyword>
<sequence>MPLKKRKSSENCWQQKSSNHFRSCLACDVKDNLELREQTSALYSPTRRVRFMTDLPGRESVSDCGDNHRASSRDLFKAAMAVDEKLERRRKNRSRKQLETDRDVVSEGTDLQRTRSLLVCREEALSMSVKSHDEALRENQKLRGQIDVIEEREKRKLANLQRKLEESKEDNIKMTTILQNVLASHNKMQVALEKVQTELDHKDADIVGLKKDRTQNEQRIQTLEEELEECQNKLALDSQRNVKMNSLRKALETSKLDKKKLIQNLEQILQTNSALESKLSLVQDELESKEAECQQLVQCRDQLIEETKRETKFYADRLETLKKQFQTEREVAKKSGQKESAEVKKALEEACSKSTEILRCNKELRAKVIDLEAALATQKEKVKKQKILITQYFNSKTNNTHNAEKIKEIELELRQMEELKDLYQKKNYEQSHSIKQFATELTSLQSEMQQLAKNQQVMENQLEEERKKRKQLEEECQTLEDTIKELKKCKEATEEKLKEASIESQQISANLEEAHYWFKSKFDILQRELVKNRKPKLSEESEEENKPVRIPSQACLKRWETKNHLKHISRKYLTEQNN</sequence>
<accession>A0A8C6XB91</accession>
<dbReference type="PANTHER" id="PTHR35352:SF1">
    <property type="entry name" value="COILED-COIL DOMAIN-CONTAINING PROTEIN 150"/>
    <property type="match status" value="1"/>
</dbReference>
<dbReference type="PANTHER" id="PTHR35352">
    <property type="entry name" value="COILED-COIL DOMAIN-CONTAINING PROTEIN 150"/>
    <property type="match status" value="1"/>
</dbReference>